<gene>
    <name evidence="2" type="ORF">FB567DRAFT_555398</name>
</gene>
<sequence length="118" mass="13644">MDFDVVNHSFILPVEYINSWFLESTWPNIETNGRVEGRPHLDDAVILRELATKEVSEEQIELGSMVTSSVPRSRRELNGINCIDSAEKGLQEKSRRRRCRQAERSQRVERKVNEEASS</sequence>
<feature type="region of interest" description="Disordered" evidence="1">
    <location>
        <begin position="90"/>
        <end position="118"/>
    </location>
</feature>
<name>A0A8K0QSC2_9PLEO</name>
<proteinExistence type="predicted"/>
<accession>A0A8K0QSC2</accession>
<organism evidence="2 3">
    <name type="scientific">Paraphoma chrysanthemicola</name>
    <dbReference type="NCBI Taxonomy" id="798071"/>
    <lineage>
        <taxon>Eukaryota</taxon>
        <taxon>Fungi</taxon>
        <taxon>Dikarya</taxon>
        <taxon>Ascomycota</taxon>
        <taxon>Pezizomycotina</taxon>
        <taxon>Dothideomycetes</taxon>
        <taxon>Pleosporomycetidae</taxon>
        <taxon>Pleosporales</taxon>
        <taxon>Pleosporineae</taxon>
        <taxon>Phaeosphaeriaceae</taxon>
        <taxon>Paraphoma</taxon>
    </lineage>
</organism>
<evidence type="ECO:0000256" key="1">
    <source>
        <dbReference type="SAM" id="MobiDB-lite"/>
    </source>
</evidence>
<dbReference type="OrthoDB" id="3783989at2759"/>
<dbReference type="AlphaFoldDB" id="A0A8K0QSC2"/>
<reference evidence="2" key="1">
    <citation type="journal article" date="2021" name="Nat. Commun.">
        <title>Genetic determinants of endophytism in the Arabidopsis root mycobiome.</title>
        <authorList>
            <person name="Mesny F."/>
            <person name="Miyauchi S."/>
            <person name="Thiergart T."/>
            <person name="Pickel B."/>
            <person name="Atanasova L."/>
            <person name="Karlsson M."/>
            <person name="Huettel B."/>
            <person name="Barry K.W."/>
            <person name="Haridas S."/>
            <person name="Chen C."/>
            <person name="Bauer D."/>
            <person name="Andreopoulos W."/>
            <person name="Pangilinan J."/>
            <person name="LaButti K."/>
            <person name="Riley R."/>
            <person name="Lipzen A."/>
            <person name="Clum A."/>
            <person name="Drula E."/>
            <person name="Henrissat B."/>
            <person name="Kohler A."/>
            <person name="Grigoriev I.V."/>
            <person name="Martin F.M."/>
            <person name="Hacquard S."/>
        </authorList>
    </citation>
    <scope>NUCLEOTIDE SEQUENCE</scope>
    <source>
        <strain evidence="2">MPI-SDFR-AT-0120</strain>
    </source>
</reference>
<protein>
    <submittedName>
        <fullName evidence="2">Uncharacterized protein</fullName>
    </submittedName>
</protein>
<evidence type="ECO:0000313" key="2">
    <source>
        <dbReference type="EMBL" id="KAH7068525.1"/>
    </source>
</evidence>
<evidence type="ECO:0000313" key="3">
    <source>
        <dbReference type="Proteomes" id="UP000813461"/>
    </source>
</evidence>
<comment type="caution">
    <text evidence="2">The sequence shown here is derived from an EMBL/GenBank/DDBJ whole genome shotgun (WGS) entry which is preliminary data.</text>
</comment>
<dbReference type="EMBL" id="JAGMVJ010000032">
    <property type="protein sequence ID" value="KAH7068525.1"/>
    <property type="molecule type" value="Genomic_DNA"/>
</dbReference>
<keyword evidence="3" id="KW-1185">Reference proteome</keyword>
<feature type="compositionally biased region" description="Basic and acidic residues" evidence="1">
    <location>
        <begin position="100"/>
        <end position="118"/>
    </location>
</feature>
<dbReference type="Proteomes" id="UP000813461">
    <property type="component" value="Unassembled WGS sequence"/>
</dbReference>